<evidence type="ECO:0000313" key="2">
    <source>
        <dbReference type="EMBL" id="NYB73597.1"/>
    </source>
</evidence>
<protein>
    <recommendedName>
        <fullName evidence="4">VCBS repeat-containing protein</fullName>
    </recommendedName>
</protein>
<sequence>MKAKLIFLITIIMMLAACANNNEELIENGNDIIENNDNTYKNVIDLSFTSVPKTALIEGLPEEGWIRGKSIYFGDLPNQIESTVHLYVDSNENPELRPGEGTIYGFLEHDNKLYELGEISSYGFNGIDVNLSDRTYDGIKEINITGGMGATYIELKVIAYNKDSNEWENLLTMGSPAIADLDRDGQDELIAGSTGSLPPFVDIYRWNNDCFERAEITEATGNLYAYLDTINDEWIIKSGLQNVEPKLYKYEAGKLIEYK</sequence>
<organism evidence="2 3">
    <name type="scientific">Sedimentibacter hydroxybenzoicus DSM 7310</name>
    <dbReference type="NCBI Taxonomy" id="1123245"/>
    <lineage>
        <taxon>Bacteria</taxon>
        <taxon>Bacillati</taxon>
        <taxon>Bacillota</taxon>
        <taxon>Tissierellia</taxon>
        <taxon>Sedimentibacter</taxon>
    </lineage>
</organism>
<reference evidence="2" key="1">
    <citation type="submission" date="2020-07" db="EMBL/GenBank/DDBJ databases">
        <title>Genomic analysis of a strain of Sedimentibacter Hydroxybenzoicus DSM7310.</title>
        <authorList>
            <person name="Ma S."/>
        </authorList>
    </citation>
    <scope>NUCLEOTIDE SEQUENCE</scope>
    <source>
        <strain evidence="2">DSM 7310</strain>
    </source>
</reference>
<keyword evidence="3" id="KW-1185">Reference proteome</keyword>
<gene>
    <name evidence="2" type="ORF">HZF24_05525</name>
</gene>
<dbReference type="RefSeq" id="WP_179237284.1">
    <property type="nucleotide sequence ID" value="NZ_JACBNQ010000003.1"/>
</dbReference>
<accession>A0A974GVN9</accession>
<evidence type="ECO:0000313" key="3">
    <source>
        <dbReference type="Proteomes" id="UP000611629"/>
    </source>
</evidence>
<evidence type="ECO:0008006" key="4">
    <source>
        <dbReference type="Google" id="ProtNLM"/>
    </source>
</evidence>
<dbReference type="EMBL" id="JACBNQ010000003">
    <property type="protein sequence ID" value="NYB73597.1"/>
    <property type="molecule type" value="Genomic_DNA"/>
</dbReference>
<dbReference type="AlphaFoldDB" id="A0A974GVN9"/>
<feature type="signal peptide" evidence="1">
    <location>
        <begin position="1"/>
        <end position="19"/>
    </location>
</feature>
<dbReference type="InterPro" id="IPR028994">
    <property type="entry name" value="Integrin_alpha_N"/>
</dbReference>
<name>A0A974GVN9_SEDHY</name>
<comment type="caution">
    <text evidence="2">The sequence shown here is derived from an EMBL/GenBank/DDBJ whole genome shotgun (WGS) entry which is preliminary data.</text>
</comment>
<dbReference type="PROSITE" id="PS51257">
    <property type="entry name" value="PROKAR_LIPOPROTEIN"/>
    <property type="match status" value="1"/>
</dbReference>
<keyword evidence="1" id="KW-0732">Signal</keyword>
<evidence type="ECO:0000256" key="1">
    <source>
        <dbReference type="SAM" id="SignalP"/>
    </source>
</evidence>
<feature type="chain" id="PRO_5038145015" description="VCBS repeat-containing protein" evidence="1">
    <location>
        <begin position="20"/>
        <end position="259"/>
    </location>
</feature>
<proteinExistence type="predicted"/>
<dbReference type="SUPFAM" id="SSF69318">
    <property type="entry name" value="Integrin alpha N-terminal domain"/>
    <property type="match status" value="1"/>
</dbReference>
<dbReference type="Proteomes" id="UP000611629">
    <property type="component" value="Unassembled WGS sequence"/>
</dbReference>